<accession>A0A382IM24</accession>
<evidence type="ECO:0000256" key="2">
    <source>
        <dbReference type="ARBA" id="ARBA00022737"/>
    </source>
</evidence>
<dbReference type="Gene3D" id="2.130.10.10">
    <property type="entry name" value="YVTN repeat-like/Quinoprotein amine dehydrogenase"/>
    <property type="match status" value="1"/>
</dbReference>
<feature type="non-terminal residue" evidence="3">
    <location>
        <position position="255"/>
    </location>
</feature>
<keyword evidence="2" id="KW-0677">Repeat</keyword>
<dbReference type="SUPFAM" id="SSF50998">
    <property type="entry name" value="Quinoprotein alcohol dehydrogenase-like"/>
    <property type="match status" value="1"/>
</dbReference>
<sequence length="255" mass="26614">MPPLQIVALSLLLVPLCQAEETPAHLGPITGIVIGGNHIYSVSQAGVFREAKRLAKPRFRVMSMAGAPKKNAEPILLLGGGQPATSGEIAAIDPAMSTLARRKLGDDLVYSVAVSPDGKTAAAAMADGRVLTFDFPSLATESVIEANRHQAVVRVVAFSPDGQWLASAGLDGLVLLTPRKPGAKPIVLSDHSAGVESLAFAPDSSQFASGSRDGRVRLHSIGGRLLRTFQRVGEPPDATGFGQAPRVLCLAWGNT</sequence>
<dbReference type="PROSITE" id="PS50082">
    <property type="entry name" value="WD_REPEATS_2"/>
    <property type="match status" value="2"/>
</dbReference>
<evidence type="ECO:0000313" key="3">
    <source>
        <dbReference type="EMBL" id="SVC00319.1"/>
    </source>
</evidence>
<gene>
    <name evidence="3" type="ORF">METZ01_LOCUS253173</name>
</gene>
<evidence type="ECO:0000256" key="1">
    <source>
        <dbReference type="ARBA" id="ARBA00022574"/>
    </source>
</evidence>
<dbReference type="EMBL" id="UINC01068047">
    <property type="protein sequence ID" value="SVC00319.1"/>
    <property type="molecule type" value="Genomic_DNA"/>
</dbReference>
<dbReference type="PANTHER" id="PTHR19848:SF8">
    <property type="entry name" value="F-BOX AND WD REPEAT DOMAIN CONTAINING 7"/>
    <property type="match status" value="1"/>
</dbReference>
<dbReference type="Pfam" id="PF00400">
    <property type="entry name" value="WD40"/>
    <property type="match status" value="3"/>
</dbReference>
<dbReference type="PANTHER" id="PTHR19848">
    <property type="entry name" value="WD40 REPEAT PROTEIN"/>
    <property type="match status" value="1"/>
</dbReference>
<proteinExistence type="predicted"/>
<name>A0A382IM24_9ZZZZ</name>
<reference evidence="3" key="1">
    <citation type="submission" date="2018-05" db="EMBL/GenBank/DDBJ databases">
        <authorList>
            <person name="Lanie J.A."/>
            <person name="Ng W.-L."/>
            <person name="Kazmierczak K.M."/>
            <person name="Andrzejewski T.M."/>
            <person name="Davidsen T.M."/>
            <person name="Wayne K.J."/>
            <person name="Tettelin H."/>
            <person name="Glass J.I."/>
            <person name="Rusch D."/>
            <person name="Podicherti R."/>
            <person name="Tsui H.-C.T."/>
            <person name="Winkler M.E."/>
        </authorList>
    </citation>
    <scope>NUCLEOTIDE SEQUENCE</scope>
</reference>
<dbReference type="InterPro" id="IPR015943">
    <property type="entry name" value="WD40/YVTN_repeat-like_dom_sf"/>
</dbReference>
<dbReference type="SMART" id="SM00320">
    <property type="entry name" value="WD40"/>
    <property type="match status" value="3"/>
</dbReference>
<dbReference type="InterPro" id="IPR001680">
    <property type="entry name" value="WD40_rpt"/>
</dbReference>
<dbReference type="PROSITE" id="PS50294">
    <property type="entry name" value="WD_REPEATS_REGION"/>
    <property type="match status" value="1"/>
</dbReference>
<dbReference type="InterPro" id="IPR011047">
    <property type="entry name" value="Quinoprotein_ADH-like_sf"/>
</dbReference>
<dbReference type="AlphaFoldDB" id="A0A382IM24"/>
<organism evidence="3">
    <name type="scientific">marine metagenome</name>
    <dbReference type="NCBI Taxonomy" id="408172"/>
    <lineage>
        <taxon>unclassified sequences</taxon>
        <taxon>metagenomes</taxon>
        <taxon>ecological metagenomes</taxon>
    </lineage>
</organism>
<protein>
    <submittedName>
        <fullName evidence="3">Uncharacterized protein</fullName>
    </submittedName>
</protein>
<keyword evidence="1" id="KW-0853">WD repeat</keyword>